<gene>
    <name evidence="8" type="ORF">JOC54_002469</name>
</gene>
<dbReference type="PROSITE" id="PS01348">
    <property type="entry name" value="MRAY_2"/>
    <property type="match status" value="1"/>
</dbReference>
<reference evidence="8" key="1">
    <citation type="submission" date="2021-01" db="EMBL/GenBank/DDBJ databases">
        <title>Genomic Encyclopedia of Type Strains, Phase IV (KMG-IV): sequencing the most valuable type-strain genomes for metagenomic binning, comparative biology and taxonomic classification.</title>
        <authorList>
            <person name="Goeker M."/>
        </authorList>
    </citation>
    <scope>NUCLEOTIDE SEQUENCE</scope>
    <source>
        <strain evidence="8">DSM 21943</strain>
    </source>
</reference>
<evidence type="ECO:0000256" key="2">
    <source>
        <dbReference type="ARBA" id="ARBA00022475"/>
    </source>
</evidence>
<evidence type="ECO:0000313" key="8">
    <source>
        <dbReference type="EMBL" id="MBM7839198.1"/>
    </source>
</evidence>
<feature type="transmembrane region" description="Helical" evidence="7">
    <location>
        <begin position="216"/>
        <end position="234"/>
    </location>
</feature>
<evidence type="ECO:0000256" key="3">
    <source>
        <dbReference type="ARBA" id="ARBA00022679"/>
    </source>
</evidence>
<feature type="transmembrane region" description="Helical" evidence="7">
    <location>
        <begin position="240"/>
        <end position="261"/>
    </location>
</feature>
<protein>
    <submittedName>
        <fullName evidence="8">UDP-GlcNAc:undecaprenyl-phosphate GlcNAc-1-phosphate transferase</fullName>
        <ecNumber evidence="8">2.7.8.33</ecNumber>
    </submittedName>
</protein>
<feature type="transmembrane region" description="Helical" evidence="7">
    <location>
        <begin position="103"/>
        <end position="127"/>
    </location>
</feature>
<feature type="transmembrane region" description="Helical" evidence="7">
    <location>
        <begin position="316"/>
        <end position="339"/>
    </location>
</feature>
<comment type="subcellular location">
    <subcellularLocation>
        <location evidence="1">Cell membrane</location>
        <topology evidence="1">Multi-pass membrane protein</topology>
    </subcellularLocation>
</comment>
<keyword evidence="4 7" id="KW-0812">Transmembrane</keyword>
<dbReference type="GO" id="GO:0036380">
    <property type="term" value="F:UDP-N-acetylglucosamine-undecaprenyl-phosphate N-acetylglucosaminephosphotransferase activity"/>
    <property type="evidence" value="ECO:0007669"/>
    <property type="project" value="UniProtKB-EC"/>
</dbReference>
<feature type="transmembrane region" description="Helical" evidence="7">
    <location>
        <begin position="6"/>
        <end position="23"/>
    </location>
</feature>
<keyword evidence="3 8" id="KW-0808">Transferase</keyword>
<dbReference type="InterPro" id="IPR018480">
    <property type="entry name" value="PNAcMuramoyl-5peptid_Trfase_CS"/>
</dbReference>
<dbReference type="Pfam" id="PF00953">
    <property type="entry name" value="Glycos_transf_4"/>
    <property type="match status" value="1"/>
</dbReference>
<keyword evidence="2" id="KW-1003">Cell membrane</keyword>
<feature type="transmembrane region" description="Helical" evidence="7">
    <location>
        <begin position="183"/>
        <end position="204"/>
    </location>
</feature>
<evidence type="ECO:0000256" key="4">
    <source>
        <dbReference type="ARBA" id="ARBA00022692"/>
    </source>
</evidence>
<organism evidence="8 9">
    <name type="scientific">Shouchella xiaoxiensis</name>
    <dbReference type="NCBI Taxonomy" id="766895"/>
    <lineage>
        <taxon>Bacteria</taxon>
        <taxon>Bacillati</taxon>
        <taxon>Bacillota</taxon>
        <taxon>Bacilli</taxon>
        <taxon>Bacillales</taxon>
        <taxon>Bacillaceae</taxon>
        <taxon>Shouchella</taxon>
    </lineage>
</organism>
<evidence type="ECO:0000256" key="7">
    <source>
        <dbReference type="SAM" id="Phobius"/>
    </source>
</evidence>
<evidence type="ECO:0000256" key="6">
    <source>
        <dbReference type="ARBA" id="ARBA00023136"/>
    </source>
</evidence>
<keyword evidence="9" id="KW-1185">Reference proteome</keyword>
<feature type="transmembrane region" description="Helical" evidence="7">
    <location>
        <begin position="160"/>
        <end position="177"/>
    </location>
</feature>
<evidence type="ECO:0000256" key="5">
    <source>
        <dbReference type="ARBA" id="ARBA00022989"/>
    </source>
</evidence>
<dbReference type="RefSeq" id="WP_204466509.1">
    <property type="nucleotide sequence ID" value="NZ_JAFBCV010000007.1"/>
</dbReference>
<name>A0ABS2SUH2_9BACI</name>
<keyword evidence="6 7" id="KW-0472">Membrane</keyword>
<feature type="transmembrane region" description="Helical" evidence="7">
    <location>
        <begin position="70"/>
        <end position="91"/>
    </location>
</feature>
<accession>A0ABS2SUH2</accession>
<evidence type="ECO:0000313" key="9">
    <source>
        <dbReference type="Proteomes" id="UP001179280"/>
    </source>
</evidence>
<dbReference type="PANTHER" id="PTHR22926">
    <property type="entry name" value="PHOSPHO-N-ACETYLMURAMOYL-PENTAPEPTIDE-TRANSFERASE"/>
    <property type="match status" value="1"/>
</dbReference>
<dbReference type="CDD" id="cd06853">
    <property type="entry name" value="GT_WecA_like"/>
    <property type="match status" value="1"/>
</dbReference>
<keyword evidence="5 7" id="KW-1133">Transmembrane helix</keyword>
<dbReference type="InterPro" id="IPR000715">
    <property type="entry name" value="Glycosyl_transferase_4"/>
</dbReference>
<sequence length="366" mass="40060">MNSLFIAFLASFIVTLLVTPFVIKLARRYGFVDTPNERKVHNKAMPRIGGLAFIIGMSVGLFFVKDLLEIDYRTTMFMIAGAIPLIFIGLLDDRFTLKARHKLIAQFVSASIIVSSGISIEFIAIPFGERLDLGLLSSIMIFIWLIAIMNAINLIDGLDGLAAGVSIIALGTMLVLATGNPAAYALVFAFAIPLIGSLSGFLLFNFHPAKIFMGDTGSLFLGYMIAVLSTMGFFKSVTIVSLIVPLLILGVPIVDTLFAIVRRKLNRQGIGEADKGHLHHCLLKKGYGHRQVVLTIYGVSLLFGIAALLLSMSNLWLSLLLLLLVTLFVQLFAEIIGLIGEKRQPLLNMIRRSSSVRTKKTYARGK</sequence>
<dbReference type="Proteomes" id="UP001179280">
    <property type="component" value="Unassembled WGS sequence"/>
</dbReference>
<dbReference type="PANTHER" id="PTHR22926:SF3">
    <property type="entry name" value="UNDECAPRENYL-PHOSPHATE ALPHA-N-ACETYLGLUCOSAMINYL 1-PHOSPHATE TRANSFERASE"/>
    <property type="match status" value="1"/>
</dbReference>
<feature type="transmembrane region" description="Helical" evidence="7">
    <location>
        <begin position="44"/>
        <end position="64"/>
    </location>
</feature>
<feature type="transmembrane region" description="Helical" evidence="7">
    <location>
        <begin position="292"/>
        <end position="310"/>
    </location>
</feature>
<feature type="transmembrane region" description="Helical" evidence="7">
    <location>
        <begin position="133"/>
        <end position="153"/>
    </location>
</feature>
<dbReference type="EMBL" id="JAFBCV010000007">
    <property type="protein sequence ID" value="MBM7839198.1"/>
    <property type="molecule type" value="Genomic_DNA"/>
</dbReference>
<proteinExistence type="predicted"/>
<comment type="caution">
    <text evidence="8">The sequence shown here is derived from an EMBL/GenBank/DDBJ whole genome shotgun (WGS) entry which is preliminary data.</text>
</comment>
<evidence type="ECO:0000256" key="1">
    <source>
        <dbReference type="ARBA" id="ARBA00004651"/>
    </source>
</evidence>
<dbReference type="EC" id="2.7.8.33" evidence="8"/>